<evidence type="ECO:0000313" key="2">
    <source>
        <dbReference type="Proteomes" id="UP001157006"/>
    </source>
</evidence>
<dbReference type="PANTHER" id="PTHR46388:SF3">
    <property type="entry name" value="DUF1618 DOMAIN-CONTAINING PROTEIN"/>
    <property type="match status" value="1"/>
</dbReference>
<gene>
    <name evidence="1" type="ORF">VFH_I359600</name>
</gene>
<dbReference type="FunFam" id="2.120.10.30:FF:000108">
    <property type="entry name" value="NHL domain-containing protein"/>
    <property type="match status" value="1"/>
</dbReference>
<dbReference type="EMBL" id="OX451736">
    <property type="protein sequence ID" value="CAI8588695.1"/>
    <property type="molecule type" value="Genomic_DNA"/>
</dbReference>
<accession>A0AAV0YRF0</accession>
<dbReference type="Gene3D" id="2.120.10.30">
    <property type="entry name" value="TolB, C-terminal domain"/>
    <property type="match status" value="1"/>
</dbReference>
<sequence length="758" mass="85823">MALSLSLRYRRVKEISRWFLQPLVYYSGGCYKQYGKGLSSVPFSPEQIANGTLLSGFHQHRFSTLADVSHKHAPEVDLLSFIKSSLDELEGTHHYWLNRSVKNKQFFGIDGIHGFHGTFLVLAARNFECGIMFQKLKAIQERFPHITIMGFKLSNSSDRENLIQLLVTENITFPILLSHRTFPQIKNGACYILFESFKSPMTCYEKDVSLEILSQAIQGLQKLPSDHSKLLNVLRSTSWKQDIITKDQYICSPLQNLLLFYPGCVSADESANRLFISDCNHHRIIVCDGNGKIMDCIGSTPGLEDGDFESAKLRRPAGSYYNATEDCLYFLDSENHAIRRADMEARLVQTLYPTSTVKKGGIWNRIMSKLGLESSVDTNEEEKPEVFDSKSLYFPWHLLKLDDDTLYIIDRRFQTLWTMDLGSGKVDGVFEGSPNIVEKCGQLIRQNLSILDKTPCDQFQQKTNDVCALDGLPHSVPLSSLTTLQNHMFICDKVRQRILKINIESGVCLDFQLSNLGLLGFPYWLNSPPELFYASGNGLSDTAINHLEHFDLPPGKIDIKLSVDVPSEFELVEPLQESCIWRQARGSATEISGMDDPQSIEKVGVAQQWYNELDYVATLKPEPEMIGDDNNLDENIAVEEDGKVWITSTILTSPGTSEVVIFAVLYCKLRKISNSNDGNQEKYAARILDFLSSKRSGKSERDSWNTFLLQSKGDLRDLIFTKLVHVRVRLNCSEHPKTENGRDFILTDNSIKVNVLLN</sequence>
<name>A0AAV0YRF0_VICFA</name>
<dbReference type="AlphaFoldDB" id="A0AAV0YRF0"/>
<evidence type="ECO:0000313" key="1">
    <source>
        <dbReference type="EMBL" id="CAI8588695.1"/>
    </source>
</evidence>
<reference evidence="1 2" key="1">
    <citation type="submission" date="2023-01" db="EMBL/GenBank/DDBJ databases">
        <authorList>
            <person name="Kreplak J."/>
        </authorList>
    </citation>
    <scope>NUCLEOTIDE SEQUENCE [LARGE SCALE GENOMIC DNA]</scope>
</reference>
<dbReference type="Proteomes" id="UP001157006">
    <property type="component" value="Chromosome 1L"/>
</dbReference>
<protein>
    <recommendedName>
        <fullName evidence="3">NHL domain-containing protein</fullName>
    </recommendedName>
</protein>
<proteinExistence type="predicted"/>
<dbReference type="PANTHER" id="PTHR46388">
    <property type="entry name" value="NHL REPEAT-CONTAINING PROTEIN 2"/>
    <property type="match status" value="1"/>
</dbReference>
<dbReference type="InterPro" id="IPR011042">
    <property type="entry name" value="6-blade_b-propeller_TolB-like"/>
</dbReference>
<evidence type="ECO:0008006" key="3">
    <source>
        <dbReference type="Google" id="ProtNLM"/>
    </source>
</evidence>
<keyword evidence="2" id="KW-1185">Reference proteome</keyword>
<organism evidence="1 2">
    <name type="scientific">Vicia faba</name>
    <name type="common">Broad bean</name>
    <name type="synonym">Faba vulgaris</name>
    <dbReference type="NCBI Taxonomy" id="3906"/>
    <lineage>
        <taxon>Eukaryota</taxon>
        <taxon>Viridiplantae</taxon>
        <taxon>Streptophyta</taxon>
        <taxon>Embryophyta</taxon>
        <taxon>Tracheophyta</taxon>
        <taxon>Spermatophyta</taxon>
        <taxon>Magnoliopsida</taxon>
        <taxon>eudicotyledons</taxon>
        <taxon>Gunneridae</taxon>
        <taxon>Pentapetalae</taxon>
        <taxon>rosids</taxon>
        <taxon>fabids</taxon>
        <taxon>Fabales</taxon>
        <taxon>Fabaceae</taxon>
        <taxon>Papilionoideae</taxon>
        <taxon>50 kb inversion clade</taxon>
        <taxon>NPAAA clade</taxon>
        <taxon>Hologalegina</taxon>
        <taxon>IRL clade</taxon>
        <taxon>Fabeae</taxon>
        <taxon>Vicia</taxon>
    </lineage>
</organism>
<dbReference type="SUPFAM" id="SSF63825">
    <property type="entry name" value="YWTD domain"/>
    <property type="match status" value="1"/>
</dbReference>